<dbReference type="Gene3D" id="1.10.150.650">
    <property type="match status" value="1"/>
</dbReference>
<dbReference type="SUPFAM" id="SSF89550">
    <property type="entry name" value="PHP domain-like"/>
    <property type="match status" value="1"/>
</dbReference>
<keyword evidence="3" id="KW-1185">Reference proteome</keyword>
<dbReference type="Gene3D" id="3.20.20.140">
    <property type="entry name" value="Metal-dependent hydrolases"/>
    <property type="match status" value="1"/>
</dbReference>
<evidence type="ECO:0000313" key="3">
    <source>
        <dbReference type="Proteomes" id="UP000255367"/>
    </source>
</evidence>
<dbReference type="SMART" id="SM00481">
    <property type="entry name" value="POLIIIAc"/>
    <property type="match status" value="1"/>
</dbReference>
<dbReference type="EMBL" id="UHIO01000001">
    <property type="protein sequence ID" value="SUP41158.1"/>
    <property type="molecule type" value="Genomic_DNA"/>
</dbReference>
<dbReference type="PANTHER" id="PTHR42924:SF3">
    <property type="entry name" value="POLYMERASE_HISTIDINOL PHOSPHATASE N-TERMINAL DOMAIN-CONTAINING PROTEIN"/>
    <property type="match status" value="1"/>
</dbReference>
<dbReference type="InterPro" id="IPR052018">
    <property type="entry name" value="PHP_domain"/>
</dbReference>
<dbReference type="Proteomes" id="UP000255367">
    <property type="component" value="Unassembled WGS sequence"/>
</dbReference>
<sequence length="272" mass="30608">MLVDFHMHSTASDGVMRPLDLREANKAAQIKLMALTDHDTIEGSLELLRQPDPSITVIPGCEFSSTYHNGDVHILGYAFDYTNKELLEYVAFFKESRQTRIFKMTDLCKKNGYDISVDELKAMFPHANSLGRPHLSQLLIAKGYCKTVSEAFNTILHRTSPCYVPKFKAEPSDVIDLIHRANGLAVMAHPVLIRAEEDVHELLELPFDGIEVYHVKQSAADSAKYRKLAIKHKLFITGGSDYHGIPKKEPLAIGDYLIQSDDVAEFLHVLRS</sequence>
<accession>A0A380NJB9</accession>
<dbReference type="GO" id="GO:0004534">
    <property type="term" value="F:5'-3' RNA exonuclease activity"/>
    <property type="evidence" value="ECO:0007669"/>
    <property type="project" value="TreeGrafter"/>
</dbReference>
<organism evidence="2 3">
    <name type="scientific">Veillonella criceti</name>
    <dbReference type="NCBI Taxonomy" id="103891"/>
    <lineage>
        <taxon>Bacteria</taxon>
        <taxon>Bacillati</taxon>
        <taxon>Bacillota</taxon>
        <taxon>Negativicutes</taxon>
        <taxon>Veillonellales</taxon>
        <taxon>Veillonellaceae</taxon>
        <taxon>Veillonella</taxon>
    </lineage>
</organism>
<dbReference type="InterPro" id="IPR004013">
    <property type="entry name" value="PHP_dom"/>
</dbReference>
<evidence type="ECO:0000313" key="2">
    <source>
        <dbReference type="EMBL" id="SUP41158.1"/>
    </source>
</evidence>
<gene>
    <name evidence="2" type="ORF">NCTC12020_00499</name>
</gene>
<evidence type="ECO:0000259" key="1">
    <source>
        <dbReference type="SMART" id="SM00481"/>
    </source>
</evidence>
<dbReference type="InterPro" id="IPR003141">
    <property type="entry name" value="Pol/His_phosphatase_N"/>
</dbReference>
<reference evidence="2 3" key="1">
    <citation type="submission" date="2018-06" db="EMBL/GenBank/DDBJ databases">
        <authorList>
            <consortium name="Pathogen Informatics"/>
            <person name="Doyle S."/>
        </authorList>
    </citation>
    <scope>NUCLEOTIDE SEQUENCE [LARGE SCALE GENOMIC DNA]</scope>
    <source>
        <strain evidence="2 3">NCTC12020</strain>
    </source>
</reference>
<dbReference type="RefSeq" id="WP_115309743.1">
    <property type="nucleotide sequence ID" value="NZ_UHIO01000001.1"/>
</dbReference>
<dbReference type="Pfam" id="PF02811">
    <property type="entry name" value="PHP"/>
    <property type="match status" value="1"/>
</dbReference>
<dbReference type="AlphaFoldDB" id="A0A380NJB9"/>
<dbReference type="GO" id="GO:0035312">
    <property type="term" value="F:5'-3' DNA exonuclease activity"/>
    <property type="evidence" value="ECO:0007669"/>
    <property type="project" value="TreeGrafter"/>
</dbReference>
<dbReference type="CDD" id="cd07438">
    <property type="entry name" value="PHP_HisPPase_AMP"/>
    <property type="match status" value="1"/>
</dbReference>
<feature type="domain" description="Polymerase/histidinol phosphatase N-terminal" evidence="1">
    <location>
        <begin position="3"/>
        <end position="67"/>
    </location>
</feature>
<dbReference type="OrthoDB" id="9804333at2"/>
<proteinExistence type="predicted"/>
<keyword evidence="2" id="KW-0378">Hydrolase</keyword>
<protein>
    <submittedName>
        <fullName evidence="2">Histidinol phosphatase and related hydrolases of the PHP family</fullName>
    </submittedName>
</protein>
<dbReference type="InterPro" id="IPR016195">
    <property type="entry name" value="Pol/histidinol_Pase-like"/>
</dbReference>
<dbReference type="PANTHER" id="PTHR42924">
    <property type="entry name" value="EXONUCLEASE"/>
    <property type="match status" value="1"/>
</dbReference>
<name>A0A380NJB9_9FIRM</name>